<feature type="transmembrane region" description="Helical" evidence="8">
    <location>
        <begin position="674"/>
        <end position="699"/>
    </location>
</feature>
<evidence type="ECO:0000256" key="3">
    <source>
        <dbReference type="ARBA" id="ARBA00022692"/>
    </source>
</evidence>
<dbReference type="SUPFAM" id="SSF103473">
    <property type="entry name" value="MFS general substrate transporter"/>
    <property type="match status" value="1"/>
</dbReference>
<keyword evidence="7" id="KW-0813">Transport</keyword>
<dbReference type="InterPro" id="IPR036259">
    <property type="entry name" value="MFS_trans_sf"/>
</dbReference>
<proteinExistence type="inferred from homology"/>
<reference evidence="10" key="1">
    <citation type="submission" date="2006-01" db="EMBL/GenBank/DDBJ databases">
        <title>Complete sequence of Novosphingobium aromaticivorans DSM 12444.</title>
        <authorList>
            <consortium name="US DOE Joint Genome Institute"/>
            <person name="Copeland A."/>
            <person name="Lucas S."/>
            <person name="Lapidus A."/>
            <person name="Barry K."/>
            <person name="Detter J.C."/>
            <person name="Glavina T."/>
            <person name="Hammon N."/>
            <person name="Israni S."/>
            <person name="Pitluck S."/>
            <person name="Chain P."/>
            <person name="Malfatti S."/>
            <person name="Shin M."/>
            <person name="Vergez L."/>
            <person name="Schmutz J."/>
            <person name="Larimer F."/>
            <person name="Land M."/>
            <person name="Kyrpides N."/>
            <person name="Ivanova N."/>
            <person name="Fredrickson J."/>
            <person name="Balkwill D."/>
            <person name="Romine M.F."/>
            <person name="Richardson P."/>
        </authorList>
    </citation>
    <scope>NUCLEOTIDE SEQUENCE [LARGE SCALE GENOMIC DNA]</scope>
    <source>
        <strain evidence="10">ATCC 700278 / DSM 12444 / CCUG 56034 / CIP 105152 / NBRC 16084 / F199</strain>
    </source>
</reference>
<evidence type="ECO:0000256" key="2">
    <source>
        <dbReference type="ARBA" id="ARBA00005982"/>
    </source>
</evidence>
<dbReference type="Pfam" id="PF00854">
    <property type="entry name" value="PTR2"/>
    <property type="match status" value="2"/>
</dbReference>
<feature type="transmembrane region" description="Helical" evidence="8">
    <location>
        <begin position="409"/>
        <end position="429"/>
    </location>
</feature>
<accession>Q2GC11</accession>
<dbReference type="AlphaFoldDB" id="Q2GC11"/>
<dbReference type="CDD" id="cd17346">
    <property type="entry name" value="MFS_DtpA_like"/>
    <property type="match status" value="1"/>
</dbReference>
<name>Q2GC11_NOVAD</name>
<feature type="transmembrane region" description="Helical" evidence="8">
    <location>
        <begin position="630"/>
        <end position="654"/>
    </location>
</feature>
<evidence type="ECO:0000256" key="1">
    <source>
        <dbReference type="ARBA" id="ARBA00004141"/>
    </source>
</evidence>
<sequence length="707" mass="76959">MVANEISFLPWPDVPVMPATPARELRRQGQQTRSHARMAQIEMTADQTPTPHRPEGPDPAGEWFGHPAQLKRLFTTEMWERFGYYGMRAILTLYLAKHFLFNDTTSTGIYGGFTALVYLTPLIGGLIADRYLGSKRSVKFGAILMAVGYFMLCFGGDAAKPYATIEGQRYEVTVTKTDAGEVRSVEMNGQRLEIAGNEDKSVSLKATDGTEARRIAPGGFESDGERSPLHITILLVGLSLVTVGNGFFKPNISTIVGTLYADGDRRRDAGFTIFYMGINLGSLISQFFCPILAESVGWWAGFGLAAIGMTFSWLLFQFDGGRLDGYGERPAGADPRKDWLIYGAALVCVPLFWFLFTNLMAYVPPAAGEGLVGYFLGLPIMGKLMFGTFLLAVPGILVWALAAGSRVEFQMMVAAMVLIVFNTVFWTLFEQAGSSLTLFAERNTQLEIGWTRPLFAMFRASPASYYLFFAILLGGLGWLLAWFFGQGEVPETRRKISLGFGIAMLAGFGGMLYARTQGFGSEPVYVMPAGQTQIFNALFIVTLAPVFSVMWNALARRGVEPSIPVKFALALMGVGGGFLLLVWGAQFADAQFRVGLAWLAGLYLIHSMAELCISPVGLSMITKLSMARIVGMMMGVWFLSIAVAQYVAGMVAQVASVETVGGQVTNLKVSLDTYVGVFTTIGWVSVGIGVVLLVVAVPLRKLMHGVT</sequence>
<dbReference type="Gene3D" id="1.20.1250.20">
    <property type="entry name" value="MFS general substrate transporter like domains"/>
    <property type="match status" value="3"/>
</dbReference>
<evidence type="ECO:0000256" key="6">
    <source>
        <dbReference type="ARBA" id="ARBA00023136"/>
    </source>
</evidence>
<dbReference type="InterPro" id="IPR005279">
    <property type="entry name" value="Dipep/tripep_permease"/>
</dbReference>
<evidence type="ECO:0000256" key="5">
    <source>
        <dbReference type="ARBA" id="ARBA00022989"/>
    </source>
</evidence>
<dbReference type="GO" id="GO:0016020">
    <property type="term" value="C:membrane"/>
    <property type="evidence" value="ECO:0007669"/>
    <property type="project" value="UniProtKB-SubCell"/>
</dbReference>
<dbReference type="GO" id="GO:0006857">
    <property type="term" value="P:oligopeptide transport"/>
    <property type="evidence" value="ECO:0007669"/>
    <property type="project" value="InterPro"/>
</dbReference>
<feature type="transmembrane region" description="Helical" evidence="8">
    <location>
        <begin position="463"/>
        <end position="484"/>
    </location>
</feature>
<dbReference type="InterPro" id="IPR018456">
    <property type="entry name" value="PTR2_symporter_CS"/>
</dbReference>
<dbReference type="PANTHER" id="PTHR11654">
    <property type="entry name" value="OLIGOPEPTIDE TRANSPORTER-RELATED"/>
    <property type="match status" value="1"/>
</dbReference>
<keyword evidence="10" id="KW-1185">Reference proteome</keyword>
<evidence type="ECO:0000313" key="9">
    <source>
        <dbReference type="EMBL" id="ABD24612.1"/>
    </source>
</evidence>
<organism evidence="9 10">
    <name type="scientific">Novosphingobium aromaticivorans (strain ATCC 700278 / DSM 12444 / CCUG 56034 / CIP 105152 / NBRC 16084 / F199)</name>
    <dbReference type="NCBI Taxonomy" id="279238"/>
    <lineage>
        <taxon>Bacteria</taxon>
        <taxon>Pseudomonadati</taxon>
        <taxon>Pseudomonadota</taxon>
        <taxon>Alphaproteobacteria</taxon>
        <taxon>Sphingomonadales</taxon>
        <taxon>Sphingomonadaceae</taxon>
        <taxon>Novosphingobium</taxon>
    </lineage>
</organism>
<feature type="transmembrane region" description="Helical" evidence="8">
    <location>
        <begin position="597"/>
        <end position="618"/>
    </location>
</feature>
<evidence type="ECO:0000256" key="4">
    <source>
        <dbReference type="ARBA" id="ARBA00022856"/>
    </source>
</evidence>
<evidence type="ECO:0000256" key="7">
    <source>
        <dbReference type="RuleBase" id="RU003755"/>
    </source>
</evidence>
<feature type="transmembrane region" description="Helical" evidence="8">
    <location>
        <begin position="339"/>
        <end position="364"/>
    </location>
</feature>
<comment type="similarity">
    <text evidence="2 7">Belongs to the major facilitator superfamily. Proton-dependent oligopeptide transporter (POT/PTR) (TC 2.A.17) family.</text>
</comment>
<dbReference type="PROSITE" id="PS01023">
    <property type="entry name" value="PTR2_2"/>
    <property type="match status" value="1"/>
</dbReference>
<dbReference type="Proteomes" id="UP000009134">
    <property type="component" value="Chromosome"/>
</dbReference>
<feature type="transmembrane region" description="Helical" evidence="8">
    <location>
        <begin position="567"/>
        <end position="585"/>
    </location>
</feature>
<keyword evidence="6 8" id="KW-0472">Membrane</keyword>
<feature type="transmembrane region" description="Helical" evidence="8">
    <location>
        <begin position="384"/>
        <end position="402"/>
    </location>
</feature>
<dbReference type="STRING" id="279238.Saro_0163"/>
<evidence type="ECO:0000256" key="8">
    <source>
        <dbReference type="SAM" id="Phobius"/>
    </source>
</evidence>
<dbReference type="eggNOG" id="COG3104">
    <property type="taxonomic scope" value="Bacteria"/>
</dbReference>
<dbReference type="EMBL" id="CP000248">
    <property type="protein sequence ID" value="ABD24612.1"/>
    <property type="molecule type" value="Genomic_DNA"/>
</dbReference>
<keyword evidence="4" id="KW-0653">Protein transport</keyword>
<feature type="transmembrane region" description="Helical" evidence="8">
    <location>
        <begin position="269"/>
        <end position="293"/>
    </location>
</feature>
<evidence type="ECO:0000313" key="10">
    <source>
        <dbReference type="Proteomes" id="UP000009134"/>
    </source>
</evidence>
<comment type="subcellular location">
    <subcellularLocation>
        <location evidence="1 7">Membrane</location>
        <topology evidence="1 7">Multi-pass membrane protein</topology>
    </subcellularLocation>
</comment>
<keyword evidence="5 8" id="KW-1133">Transmembrane helix</keyword>
<dbReference type="GO" id="GO:1904680">
    <property type="term" value="F:peptide transmembrane transporter activity"/>
    <property type="evidence" value="ECO:0007669"/>
    <property type="project" value="InterPro"/>
</dbReference>
<feature type="transmembrane region" description="Helical" evidence="8">
    <location>
        <begin position="534"/>
        <end position="555"/>
    </location>
</feature>
<keyword evidence="3 7" id="KW-0812">Transmembrane</keyword>
<feature type="transmembrane region" description="Helical" evidence="8">
    <location>
        <begin position="107"/>
        <end position="128"/>
    </location>
</feature>
<feature type="transmembrane region" description="Helical" evidence="8">
    <location>
        <begin position="299"/>
        <end position="318"/>
    </location>
</feature>
<feature type="transmembrane region" description="Helical" evidence="8">
    <location>
        <begin position="229"/>
        <end position="248"/>
    </location>
</feature>
<protein>
    <submittedName>
        <fullName evidence="9">Amino acid/peptide transporter</fullName>
    </submittedName>
</protein>
<keyword evidence="4" id="KW-0571">Peptide transport</keyword>
<dbReference type="InterPro" id="IPR000109">
    <property type="entry name" value="POT_fam"/>
</dbReference>
<dbReference type="HOGENOM" id="CLU_004790_0_2_5"/>
<gene>
    <name evidence="9" type="ordered locus">Saro_0163</name>
</gene>
<feature type="transmembrane region" description="Helical" evidence="8">
    <location>
        <begin position="496"/>
        <end position="514"/>
    </location>
</feature>
<feature type="transmembrane region" description="Helical" evidence="8">
    <location>
        <begin position="140"/>
        <end position="159"/>
    </location>
</feature>
<dbReference type="KEGG" id="nar:Saro_0163"/>